<dbReference type="InterPro" id="IPR003806">
    <property type="entry name" value="ATP-grasp_PylC-type"/>
</dbReference>
<dbReference type="InterPro" id="IPR011761">
    <property type="entry name" value="ATP-grasp"/>
</dbReference>
<dbReference type="Gene3D" id="3.30.470.20">
    <property type="entry name" value="ATP-grasp fold, B domain"/>
    <property type="match status" value="1"/>
</dbReference>
<accession>A0A517QSM1</accession>
<organism evidence="3 4">
    <name type="scientific">Thalassoglobus polymorphus</name>
    <dbReference type="NCBI Taxonomy" id="2527994"/>
    <lineage>
        <taxon>Bacteria</taxon>
        <taxon>Pseudomonadati</taxon>
        <taxon>Planctomycetota</taxon>
        <taxon>Planctomycetia</taxon>
        <taxon>Planctomycetales</taxon>
        <taxon>Planctomycetaceae</taxon>
        <taxon>Thalassoglobus</taxon>
    </lineage>
</organism>
<protein>
    <submittedName>
        <fullName evidence="3">ATP-grasp domain protein</fullName>
    </submittedName>
</protein>
<dbReference type="GO" id="GO:0046872">
    <property type="term" value="F:metal ion binding"/>
    <property type="evidence" value="ECO:0007669"/>
    <property type="project" value="InterPro"/>
</dbReference>
<dbReference type="PROSITE" id="PS50975">
    <property type="entry name" value="ATP_GRASP"/>
    <property type="match status" value="1"/>
</dbReference>
<keyword evidence="1" id="KW-0067">ATP-binding</keyword>
<dbReference type="Pfam" id="PF02655">
    <property type="entry name" value="ATP-grasp_3"/>
    <property type="match status" value="1"/>
</dbReference>
<keyword evidence="1" id="KW-0547">Nucleotide-binding</keyword>
<dbReference type="Proteomes" id="UP000315724">
    <property type="component" value="Chromosome"/>
</dbReference>
<keyword evidence="4" id="KW-1185">Reference proteome</keyword>
<feature type="domain" description="ATP-grasp" evidence="2">
    <location>
        <begin position="72"/>
        <end position="255"/>
    </location>
</feature>
<proteinExistence type="predicted"/>
<evidence type="ECO:0000313" key="4">
    <source>
        <dbReference type="Proteomes" id="UP000315724"/>
    </source>
</evidence>
<evidence type="ECO:0000259" key="2">
    <source>
        <dbReference type="PROSITE" id="PS50975"/>
    </source>
</evidence>
<dbReference type="KEGG" id="tpol:Mal48_38740"/>
<evidence type="ECO:0000256" key="1">
    <source>
        <dbReference type="PROSITE-ProRule" id="PRU00409"/>
    </source>
</evidence>
<dbReference type="EMBL" id="CP036267">
    <property type="protein sequence ID" value="QDT34611.1"/>
    <property type="molecule type" value="Genomic_DNA"/>
</dbReference>
<gene>
    <name evidence="3" type="ORF">Mal48_38740</name>
</gene>
<name>A0A517QSM1_9PLAN</name>
<evidence type="ECO:0000313" key="3">
    <source>
        <dbReference type="EMBL" id="QDT34611.1"/>
    </source>
</evidence>
<dbReference type="AlphaFoldDB" id="A0A517QSM1"/>
<dbReference type="GO" id="GO:0005524">
    <property type="term" value="F:ATP binding"/>
    <property type="evidence" value="ECO:0007669"/>
    <property type="project" value="UniProtKB-UniRule"/>
</dbReference>
<dbReference type="SUPFAM" id="SSF56059">
    <property type="entry name" value="Glutathione synthetase ATP-binding domain-like"/>
    <property type="match status" value="1"/>
</dbReference>
<sequence length="353" mass="38918">MFADADLQANAVVRQVENYPSGLIDALQALPRLPLLYVGGLENHPEILNVAAEFHDLMGNGAKQVEAARSADLLAEAMRISQVETPEWKSSSEPPETDGTWLLRPIFGCGGRGITRWTEEAKTSPTLNEPHIFQKHVSGTVYSGVYIAQEVGDVRFVGLTQQLTGCKESNAAEFQWSGNFGPVALPIEIEHKMRRAGNVLKWKASLRGLFGIDFIVTEENRIFVTEVNPRYPASLELLEFATGQPLLPSHLECFAELDVENSWTPDTDGPLFGKAILYSPQNFQLTSDLTPEIKAFSKFPNLADVPQAGTSFKTGEPICTTFATGQSVQDCREKLTRQLQELQSRIIPASKVD</sequence>
<reference evidence="3 4" key="1">
    <citation type="submission" date="2019-02" db="EMBL/GenBank/DDBJ databases">
        <title>Deep-cultivation of Planctomycetes and their phenomic and genomic characterization uncovers novel biology.</title>
        <authorList>
            <person name="Wiegand S."/>
            <person name="Jogler M."/>
            <person name="Boedeker C."/>
            <person name="Pinto D."/>
            <person name="Vollmers J."/>
            <person name="Rivas-Marin E."/>
            <person name="Kohn T."/>
            <person name="Peeters S.H."/>
            <person name="Heuer A."/>
            <person name="Rast P."/>
            <person name="Oberbeckmann S."/>
            <person name="Bunk B."/>
            <person name="Jeske O."/>
            <person name="Meyerdierks A."/>
            <person name="Storesund J.E."/>
            <person name="Kallscheuer N."/>
            <person name="Luecker S."/>
            <person name="Lage O.M."/>
            <person name="Pohl T."/>
            <person name="Merkel B.J."/>
            <person name="Hornburger P."/>
            <person name="Mueller R.-W."/>
            <person name="Bruemmer F."/>
            <person name="Labrenz M."/>
            <person name="Spormann A.M."/>
            <person name="Op den Camp H."/>
            <person name="Overmann J."/>
            <person name="Amann R."/>
            <person name="Jetten M.S.M."/>
            <person name="Mascher T."/>
            <person name="Medema M.H."/>
            <person name="Devos D.P."/>
            <person name="Kaster A.-K."/>
            <person name="Ovreas L."/>
            <person name="Rohde M."/>
            <person name="Galperin M.Y."/>
            <person name="Jogler C."/>
        </authorList>
    </citation>
    <scope>NUCLEOTIDE SEQUENCE [LARGE SCALE GENOMIC DNA]</scope>
    <source>
        <strain evidence="3 4">Mal48</strain>
    </source>
</reference>